<dbReference type="PANTHER" id="PTHR30273">
    <property type="entry name" value="PERIPLASMIC SIGNAL SENSOR AND SIGMA FACTOR ACTIVATOR FECR-RELATED"/>
    <property type="match status" value="1"/>
</dbReference>
<dbReference type="STRING" id="640205.SAMN05216381_1861"/>
<dbReference type="Pfam" id="PF04773">
    <property type="entry name" value="FecR"/>
    <property type="match status" value="1"/>
</dbReference>
<accession>A0A1G7LYQ1</accession>
<gene>
    <name evidence="5" type="ORF">SAMN05216381_1861</name>
</gene>
<feature type="region of interest" description="Disordered" evidence="1">
    <location>
        <begin position="61"/>
        <end position="80"/>
    </location>
</feature>
<evidence type="ECO:0000256" key="1">
    <source>
        <dbReference type="SAM" id="MobiDB-lite"/>
    </source>
</evidence>
<feature type="domain" description="FecR N-terminal" evidence="4">
    <location>
        <begin position="9"/>
        <end position="49"/>
    </location>
</feature>
<dbReference type="Pfam" id="PF16220">
    <property type="entry name" value="DUF4880"/>
    <property type="match status" value="1"/>
</dbReference>
<dbReference type="InterPro" id="IPR032623">
    <property type="entry name" value="FecR_N"/>
</dbReference>
<dbReference type="Gene3D" id="2.60.120.1440">
    <property type="match status" value="1"/>
</dbReference>
<name>A0A1G7LYQ1_9GAMM</name>
<organism evidence="5 6">
    <name type="scientific">Phytopseudomonas seleniipraecipitans</name>
    <dbReference type="NCBI Taxonomy" id="640205"/>
    <lineage>
        <taxon>Bacteria</taxon>
        <taxon>Pseudomonadati</taxon>
        <taxon>Pseudomonadota</taxon>
        <taxon>Gammaproteobacteria</taxon>
        <taxon>Pseudomonadales</taxon>
        <taxon>Pseudomonadaceae</taxon>
        <taxon>Phytopseudomonas</taxon>
    </lineage>
</organism>
<evidence type="ECO:0000256" key="2">
    <source>
        <dbReference type="SAM" id="Phobius"/>
    </source>
</evidence>
<feature type="transmembrane region" description="Helical" evidence="2">
    <location>
        <begin position="94"/>
        <end position="116"/>
    </location>
</feature>
<dbReference type="AlphaFoldDB" id="A0A1G7LYQ1"/>
<dbReference type="RefSeq" id="WP_092367125.1">
    <property type="nucleotide sequence ID" value="NZ_FNBM01000003.1"/>
</dbReference>
<dbReference type="PIRSF" id="PIRSF018266">
    <property type="entry name" value="FecR"/>
    <property type="match status" value="1"/>
</dbReference>
<keyword evidence="2" id="KW-1133">Transmembrane helix</keyword>
<dbReference type="PANTHER" id="PTHR30273:SF2">
    <property type="entry name" value="PROTEIN FECR"/>
    <property type="match status" value="1"/>
</dbReference>
<keyword evidence="2" id="KW-0812">Transmembrane</keyword>
<evidence type="ECO:0000313" key="5">
    <source>
        <dbReference type="EMBL" id="SDF54645.1"/>
    </source>
</evidence>
<dbReference type="EMBL" id="FNBM01000003">
    <property type="protein sequence ID" value="SDF54645.1"/>
    <property type="molecule type" value="Genomic_DNA"/>
</dbReference>
<dbReference type="InterPro" id="IPR012373">
    <property type="entry name" value="Ferrdict_sens_TM"/>
</dbReference>
<reference evidence="5 6" key="1">
    <citation type="submission" date="2016-10" db="EMBL/GenBank/DDBJ databases">
        <authorList>
            <person name="de Groot N.N."/>
        </authorList>
    </citation>
    <scope>NUCLEOTIDE SEQUENCE [LARGE SCALE GENOMIC DNA]</scope>
    <source>
        <strain evidence="5 6">LMG 25475</strain>
    </source>
</reference>
<evidence type="ECO:0000259" key="4">
    <source>
        <dbReference type="Pfam" id="PF16220"/>
    </source>
</evidence>
<evidence type="ECO:0000313" key="6">
    <source>
        <dbReference type="Proteomes" id="UP000243378"/>
    </source>
</evidence>
<dbReference type="OrthoDB" id="9771237at2"/>
<proteinExistence type="predicted"/>
<protein>
    <submittedName>
        <fullName evidence="5">FecR family protein</fullName>
    </submittedName>
</protein>
<dbReference type="Proteomes" id="UP000243378">
    <property type="component" value="Unassembled WGS sequence"/>
</dbReference>
<evidence type="ECO:0000259" key="3">
    <source>
        <dbReference type="Pfam" id="PF04773"/>
    </source>
</evidence>
<sequence length="328" mass="35948">MTGNLRHTALDWLLRIQQSPEDAELRGGLAAWLAVDASHVEAYRKAERVWRITGMAEAAAAPAERPATPPSATLSLRPAPVTAPVRPRRRRWPALLAGALAACLVVFIAPGSYLAYQSDYRTSLGQQRTVELEDGSRVHLDSESAIAVSYSSARREVRLLTGQAFFEVTQDKSRPFSVDAQALQITVTGTAFNVTNRKSALAVAVQHGSVQVAEGSVMLADALRAGDRLRWQADSHEATRDRVPISQIAAWQNGQLVVRDARIADVLEELRPYLPGKVALHDRALGEQRVTGVYALSDPDAALRAVIRPYQGQVSNWTPWLRVITRQP</sequence>
<dbReference type="InterPro" id="IPR006860">
    <property type="entry name" value="FecR"/>
</dbReference>
<keyword evidence="2" id="KW-0472">Membrane</keyword>
<dbReference type="GO" id="GO:0016989">
    <property type="term" value="F:sigma factor antagonist activity"/>
    <property type="evidence" value="ECO:0007669"/>
    <property type="project" value="TreeGrafter"/>
</dbReference>
<feature type="domain" description="FecR protein" evidence="3">
    <location>
        <begin position="119"/>
        <end position="211"/>
    </location>
</feature>